<evidence type="ECO:0000313" key="1">
    <source>
        <dbReference type="EMBL" id="MBN3580282.1"/>
    </source>
</evidence>
<dbReference type="Gene3D" id="3.20.170.20">
    <property type="entry name" value="Protein of unknown function DUF952"/>
    <property type="match status" value="1"/>
</dbReference>
<name>A0ABS3AAV3_9VIBR</name>
<comment type="caution">
    <text evidence="1">The sequence shown here is derived from an EMBL/GenBank/DDBJ whole genome shotgun (WGS) entry which is preliminary data.</text>
</comment>
<dbReference type="EMBL" id="JAFHLB010000041">
    <property type="protein sequence ID" value="MBN3580282.1"/>
    <property type="molecule type" value="Genomic_DNA"/>
</dbReference>
<sequence>MLYHILTKSEYHKYQNSDTYAPESLTTEGFIHLAYQEQVQKIIDCFFAGVSEIYLLEINKSAVAQCLKDEPPVGTQDDGERYPHLYGSLCKRAVIKTINLIADANGELKFTH</sequence>
<dbReference type="Pfam" id="PF06108">
    <property type="entry name" value="DUF952"/>
    <property type="match status" value="1"/>
</dbReference>
<dbReference type="PANTHER" id="PTHR34129">
    <property type="entry name" value="BLR1139 PROTEIN"/>
    <property type="match status" value="1"/>
</dbReference>
<accession>A0ABS3AAV3</accession>
<gene>
    <name evidence="1" type="ORF">JYA62_21770</name>
</gene>
<organism evidence="1 2">
    <name type="scientific">Vibrio neptunius</name>
    <dbReference type="NCBI Taxonomy" id="170651"/>
    <lineage>
        <taxon>Bacteria</taxon>
        <taxon>Pseudomonadati</taxon>
        <taxon>Pseudomonadota</taxon>
        <taxon>Gammaproteobacteria</taxon>
        <taxon>Vibrionales</taxon>
        <taxon>Vibrionaceae</taxon>
        <taxon>Vibrio</taxon>
    </lineage>
</organism>
<proteinExistence type="predicted"/>
<dbReference type="RefSeq" id="WP_206371972.1">
    <property type="nucleotide sequence ID" value="NZ_CAWPTM010000116.1"/>
</dbReference>
<reference evidence="1 2" key="1">
    <citation type="submission" date="2021-02" db="EMBL/GenBank/DDBJ databases">
        <title>Draft Genome Sequences of 5 Vibrio neptunius Strains Isolated From of Bivalve Hatcheries.</title>
        <authorList>
            <person name="Galvis F."/>
            <person name="Barja J.L."/>
            <person name="Lemos M.L."/>
            <person name="Balado M."/>
        </authorList>
    </citation>
    <scope>NUCLEOTIDE SEQUENCE [LARGE SCALE GENOMIC DNA]</scope>
    <source>
        <strain evidence="1 2">PP-145.98</strain>
    </source>
</reference>
<evidence type="ECO:0000313" key="2">
    <source>
        <dbReference type="Proteomes" id="UP000779070"/>
    </source>
</evidence>
<keyword evidence="2" id="KW-1185">Reference proteome</keyword>
<dbReference type="InterPro" id="IPR009297">
    <property type="entry name" value="DUF952"/>
</dbReference>
<dbReference type="SUPFAM" id="SSF56399">
    <property type="entry name" value="ADP-ribosylation"/>
    <property type="match status" value="1"/>
</dbReference>
<protein>
    <submittedName>
        <fullName evidence="1">DUF952 domain-containing protein</fullName>
    </submittedName>
</protein>
<dbReference type="PANTHER" id="PTHR34129:SF1">
    <property type="entry name" value="DUF952 DOMAIN-CONTAINING PROTEIN"/>
    <property type="match status" value="1"/>
</dbReference>
<dbReference type="Proteomes" id="UP000779070">
    <property type="component" value="Unassembled WGS sequence"/>
</dbReference>